<organism evidence="2 3">
    <name type="scientific">Umezawaea tangerina</name>
    <dbReference type="NCBI Taxonomy" id="84725"/>
    <lineage>
        <taxon>Bacteria</taxon>
        <taxon>Bacillati</taxon>
        <taxon>Actinomycetota</taxon>
        <taxon>Actinomycetes</taxon>
        <taxon>Pseudonocardiales</taxon>
        <taxon>Pseudonocardiaceae</taxon>
        <taxon>Umezawaea</taxon>
    </lineage>
</organism>
<dbReference type="EMBL" id="PVTF01000002">
    <property type="protein sequence ID" value="PRY44853.1"/>
    <property type="molecule type" value="Genomic_DNA"/>
</dbReference>
<evidence type="ECO:0000313" key="2">
    <source>
        <dbReference type="EMBL" id="PRY44853.1"/>
    </source>
</evidence>
<feature type="transmembrane region" description="Helical" evidence="1">
    <location>
        <begin position="106"/>
        <end position="127"/>
    </location>
</feature>
<dbReference type="RefSeq" id="WP_106186433.1">
    <property type="nucleotide sequence ID" value="NZ_PVTF01000002.1"/>
</dbReference>
<dbReference type="AlphaFoldDB" id="A0A2T0TGU6"/>
<evidence type="ECO:0000313" key="3">
    <source>
        <dbReference type="Proteomes" id="UP000239494"/>
    </source>
</evidence>
<dbReference type="Proteomes" id="UP000239494">
    <property type="component" value="Unassembled WGS sequence"/>
</dbReference>
<comment type="caution">
    <text evidence="2">The sequence shown here is derived from an EMBL/GenBank/DDBJ whole genome shotgun (WGS) entry which is preliminary data.</text>
</comment>
<accession>A0A2T0TGU6</accession>
<proteinExistence type="predicted"/>
<dbReference type="OrthoDB" id="4350840at2"/>
<evidence type="ECO:0000256" key="1">
    <source>
        <dbReference type="SAM" id="Phobius"/>
    </source>
</evidence>
<gene>
    <name evidence="2" type="ORF">CLV43_102418</name>
</gene>
<keyword evidence="1" id="KW-1133">Transmembrane helix</keyword>
<keyword evidence="1" id="KW-0812">Transmembrane</keyword>
<sequence length="445" mass="45558">MTRRRRLAAALVLVLLCAGLGVWAWYLSGRSLADADSASSVLGGFAAVVFGVAGVAIGLAALRRAEPDDGTPVSGDRAVSVRGSVGGHVVTGDHTTITGWSPRATWVVGLVVAVAAAASVASVVVALRSDGPAPVERVRLGAYTVTVRGSAIGGDPFELQGELRVRAATDGLPYQWCLKVGDPWGSPKPGAIWFGTSGRCFGKRTDQSVAEVRETDGEHVLVPVDPPTPEDQLNAFTATSGELSGAYRPTGGDVRFRASAARLEGTVSLQGLEVVVGLSTRGTVTATFTAALVSDDPDALVSSPLDPAGDSGRPTRPDVPGVRYTVRTVVSFTATTGAPDLRGSARERFAQAVFVVEARDGGRFVYDPPGSRDDLFPVTGTVTGAAPVFVLAGGRTSGEGTLAASSRIGGTFDLSGPEPVVRLTLGTAAFGAESGYQAEAVLAKG</sequence>
<feature type="transmembrane region" description="Helical" evidence="1">
    <location>
        <begin position="40"/>
        <end position="62"/>
    </location>
</feature>
<keyword evidence="3" id="KW-1185">Reference proteome</keyword>
<reference evidence="2 3" key="1">
    <citation type="submission" date="2018-03" db="EMBL/GenBank/DDBJ databases">
        <title>Genomic Encyclopedia of Archaeal and Bacterial Type Strains, Phase II (KMG-II): from individual species to whole genera.</title>
        <authorList>
            <person name="Goeker M."/>
        </authorList>
    </citation>
    <scope>NUCLEOTIDE SEQUENCE [LARGE SCALE GENOMIC DNA]</scope>
    <source>
        <strain evidence="2 3">DSM 44720</strain>
    </source>
</reference>
<name>A0A2T0TGU6_9PSEU</name>
<keyword evidence="1" id="KW-0472">Membrane</keyword>
<protein>
    <submittedName>
        <fullName evidence="2">Uncharacterized protein</fullName>
    </submittedName>
</protein>